<dbReference type="AlphaFoldDB" id="A0AAE0VL49"/>
<dbReference type="SUPFAM" id="SSF117281">
    <property type="entry name" value="Kelch motif"/>
    <property type="match status" value="1"/>
</dbReference>
<evidence type="ECO:0000256" key="2">
    <source>
        <dbReference type="ARBA" id="ARBA00022737"/>
    </source>
</evidence>
<accession>A0AAE0VL49</accession>
<evidence type="ECO:0000313" key="5">
    <source>
        <dbReference type="Proteomes" id="UP001195483"/>
    </source>
</evidence>
<keyword evidence="5" id="KW-1185">Reference proteome</keyword>
<dbReference type="InterPro" id="IPR006652">
    <property type="entry name" value="Kelch_1"/>
</dbReference>
<dbReference type="InterPro" id="IPR000210">
    <property type="entry name" value="BTB/POZ_dom"/>
</dbReference>
<dbReference type="SMART" id="SM00612">
    <property type="entry name" value="Kelch"/>
    <property type="match status" value="3"/>
</dbReference>
<dbReference type="Gene3D" id="1.25.40.420">
    <property type="match status" value="1"/>
</dbReference>
<dbReference type="FunFam" id="1.25.40.420:FF:000001">
    <property type="entry name" value="Kelch-like family member 12"/>
    <property type="match status" value="1"/>
</dbReference>
<protein>
    <recommendedName>
        <fullName evidence="3">BTB domain-containing protein</fullName>
    </recommendedName>
</protein>
<dbReference type="PIRSF" id="PIRSF037037">
    <property type="entry name" value="Kelch-like_protein_gigaxonin"/>
    <property type="match status" value="1"/>
</dbReference>
<comment type="caution">
    <text evidence="4">The sequence shown here is derived from an EMBL/GenBank/DDBJ whole genome shotgun (WGS) entry which is preliminary data.</text>
</comment>
<reference evidence="4" key="3">
    <citation type="submission" date="2023-05" db="EMBL/GenBank/DDBJ databases">
        <authorList>
            <person name="Smith C.H."/>
        </authorList>
    </citation>
    <scope>NUCLEOTIDE SEQUENCE</scope>
    <source>
        <strain evidence="4">CHS0354</strain>
        <tissue evidence="4">Mantle</tissue>
    </source>
</reference>
<evidence type="ECO:0000256" key="1">
    <source>
        <dbReference type="ARBA" id="ARBA00022441"/>
    </source>
</evidence>
<dbReference type="PROSITE" id="PS50097">
    <property type="entry name" value="BTB"/>
    <property type="match status" value="1"/>
</dbReference>
<dbReference type="Pfam" id="PF01344">
    <property type="entry name" value="Kelch_1"/>
    <property type="match status" value="1"/>
</dbReference>
<dbReference type="Pfam" id="PF07707">
    <property type="entry name" value="BACK"/>
    <property type="match status" value="1"/>
</dbReference>
<feature type="domain" description="BTB" evidence="3">
    <location>
        <begin position="27"/>
        <end position="94"/>
    </location>
</feature>
<proteinExistence type="predicted"/>
<gene>
    <name evidence="4" type="ORF">CHS0354_005714</name>
</gene>
<dbReference type="InterPro" id="IPR017096">
    <property type="entry name" value="BTB-kelch_protein"/>
</dbReference>
<dbReference type="EMBL" id="JAEAOA010000401">
    <property type="protein sequence ID" value="KAK3580710.1"/>
    <property type="molecule type" value="Genomic_DNA"/>
</dbReference>
<sequence>MEPSFQIKYLESLSQGIADIYYNKRYCDVTISVEGAKFECHKLILGAMSCYFNAMFSSGMRESRDEVITIQNVDKDTFKTLLKYVYTGDDLITMENVQNLLRVANMLQVKCLQEHCENFLNKILSSENCLSIWKMASAIGCSKLVRKSWKYILENFVIIMEFDEFDSLDVNDIISLIRDNDLNTSSEEVVYDAVIKWIQANPEERKSQIDNLLTHIRFPFISTKYINEHKGIKILTNSMYFQELVKEFPIRSNEKDCSLINSRIFQPHQYQHRQEQVLCIVGTRSRHPNPQQTELKCFSYMRDSEYVMAKLPVEPGACFAVCCTKEDVYLSGGYHGQTLFLHYNGVTNTWQQYEGLKEGRWGHDMILLNGNVYSIGGSSRSSQTLSSIECYTPQNNRNEIVGNLLLPVSFMASAVIKNKIFIFGGMLQDRTFSQNIQCFDIESGTCKIVGSMPEMTTSASRVVVIENAVYIFYRGSDIMMYTEESGLTKVGTMPEFDHYGVVHHKGLILIVGCRNNQYSSLAFNPVSREITEYTQTFKAAMCGYHCMNLVISKQHMKNIEFDDILDQSEAGTLQG</sequence>
<dbReference type="Gene3D" id="2.120.10.80">
    <property type="entry name" value="Kelch-type beta propeller"/>
    <property type="match status" value="1"/>
</dbReference>
<reference evidence="4" key="2">
    <citation type="journal article" date="2021" name="Genome Biol. Evol.">
        <title>Developing a high-quality reference genome for a parasitic bivalve with doubly uniparental inheritance (Bivalvia: Unionida).</title>
        <authorList>
            <person name="Smith C.H."/>
        </authorList>
    </citation>
    <scope>NUCLEOTIDE SEQUENCE</scope>
    <source>
        <strain evidence="4">CHS0354</strain>
        <tissue evidence="4">Mantle</tissue>
    </source>
</reference>
<dbReference type="SMART" id="SM00225">
    <property type="entry name" value="BTB"/>
    <property type="match status" value="1"/>
</dbReference>
<dbReference type="PANTHER" id="PTHR24412:SF497">
    <property type="entry name" value="KELCH-LIKE PROTEIN 18"/>
    <property type="match status" value="1"/>
</dbReference>
<dbReference type="PANTHER" id="PTHR24412">
    <property type="entry name" value="KELCH PROTEIN"/>
    <property type="match status" value="1"/>
</dbReference>
<dbReference type="InterPro" id="IPR011333">
    <property type="entry name" value="SKP1/BTB/POZ_sf"/>
</dbReference>
<evidence type="ECO:0000259" key="3">
    <source>
        <dbReference type="PROSITE" id="PS50097"/>
    </source>
</evidence>
<reference evidence="4" key="1">
    <citation type="journal article" date="2021" name="Genome Biol. Evol.">
        <title>A High-Quality Reference Genome for a Parasitic Bivalve with Doubly Uniparental Inheritance (Bivalvia: Unionida).</title>
        <authorList>
            <person name="Smith C.H."/>
        </authorList>
    </citation>
    <scope>NUCLEOTIDE SEQUENCE</scope>
    <source>
        <strain evidence="4">CHS0354</strain>
    </source>
</reference>
<keyword evidence="1" id="KW-0880">Kelch repeat</keyword>
<dbReference type="SMART" id="SM00875">
    <property type="entry name" value="BACK"/>
    <property type="match status" value="1"/>
</dbReference>
<dbReference type="SUPFAM" id="SSF54695">
    <property type="entry name" value="POZ domain"/>
    <property type="match status" value="1"/>
</dbReference>
<organism evidence="4 5">
    <name type="scientific">Potamilus streckersoni</name>
    <dbReference type="NCBI Taxonomy" id="2493646"/>
    <lineage>
        <taxon>Eukaryota</taxon>
        <taxon>Metazoa</taxon>
        <taxon>Spiralia</taxon>
        <taxon>Lophotrochozoa</taxon>
        <taxon>Mollusca</taxon>
        <taxon>Bivalvia</taxon>
        <taxon>Autobranchia</taxon>
        <taxon>Heteroconchia</taxon>
        <taxon>Palaeoheterodonta</taxon>
        <taxon>Unionida</taxon>
        <taxon>Unionoidea</taxon>
        <taxon>Unionidae</taxon>
        <taxon>Ambleminae</taxon>
        <taxon>Lampsilini</taxon>
        <taxon>Potamilus</taxon>
    </lineage>
</organism>
<name>A0AAE0VL49_9BIVA</name>
<keyword evidence="2" id="KW-0677">Repeat</keyword>
<dbReference type="InterPro" id="IPR015915">
    <property type="entry name" value="Kelch-typ_b-propeller"/>
</dbReference>
<dbReference type="InterPro" id="IPR011705">
    <property type="entry name" value="BACK"/>
</dbReference>
<dbReference type="Pfam" id="PF00651">
    <property type="entry name" value="BTB"/>
    <property type="match status" value="1"/>
</dbReference>
<evidence type="ECO:0000313" key="4">
    <source>
        <dbReference type="EMBL" id="KAK3580710.1"/>
    </source>
</evidence>
<dbReference type="Gene3D" id="3.30.710.10">
    <property type="entry name" value="Potassium Channel Kv1.1, Chain A"/>
    <property type="match status" value="1"/>
</dbReference>
<dbReference type="Proteomes" id="UP001195483">
    <property type="component" value="Unassembled WGS sequence"/>
</dbReference>